<feature type="domain" description="HTH myb-type" evidence="7">
    <location>
        <begin position="86"/>
        <end position="146"/>
    </location>
</feature>
<dbReference type="Pfam" id="PF00249">
    <property type="entry name" value="Myb_DNA-binding"/>
    <property type="match status" value="4"/>
</dbReference>
<feature type="domain" description="Myb-like" evidence="6">
    <location>
        <begin position="144"/>
        <end position="195"/>
    </location>
</feature>
<dbReference type="InterPro" id="IPR051575">
    <property type="entry name" value="Myb-like_DNA-bd"/>
</dbReference>
<protein>
    <submittedName>
        <fullName evidence="9">Myb-like protein L</fullName>
    </submittedName>
</protein>
<organism evidence="8 9">
    <name type="scientific">Camelina sativa</name>
    <name type="common">False flax</name>
    <name type="synonym">Myagrum sativum</name>
    <dbReference type="NCBI Taxonomy" id="90675"/>
    <lineage>
        <taxon>Eukaryota</taxon>
        <taxon>Viridiplantae</taxon>
        <taxon>Streptophyta</taxon>
        <taxon>Embryophyta</taxon>
        <taxon>Tracheophyta</taxon>
        <taxon>Spermatophyta</taxon>
        <taxon>Magnoliopsida</taxon>
        <taxon>eudicotyledons</taxon>
        <taxon>Gunneridae</taxon>
        <taxon>Pentapetalae</taxon>
        <taxon>rosids</taxon>
        <taxon>malvids</taxon>
        <taxon>Brassicales</taxon>
        <taxon>Brassicaceae</taxon>
        <taxon>Camelineae</taxon>
        <taxon>Camelina</taxon>
    </lineage>
</organism>
<dbReference type="GeneID" id="104727907"/>
<reference evidence="8" key="1">
    <citation type="journal article" date="2014" name="Nat. Commun.">
        <title>The emerging biofuel crop Camelina sativa retains a highly undifferentiated hexaploid genome structure.</title>
        <authorList>
            <person name="Kagale S."/>
            <person name="Koh C."/>
            <person name="Nixon J."/>
            <person name="Bollina V."/>
            <person name="Clarke W.E."/>
            <person name="Tuteja R."/>
            <person name="Spillane C."/>
            <person name="Robinson S.J."/>
            <person name="Links M.G."/>
            <person name="Clarke C."/>
            <person name="Higgins E.E."/>
            <person name="Huebert T."/>
            <person name="Sharpe A.G."/>
            <person name="Parkin I.A."/>
        </authorList>
    </citation>
    <scope>NUCLEOTIDE SEQUENCE [LARGE SCALE GENOMIC DNA]</scope>
    <source>
        <strain evidence="8">cv. DH55</strain>
    </source>
</reference>
<evidence type="ECO:0000259" key="7">
    <source>
        <dbReference type="PROSITE" id="PS51294"/>
    </source>
</evidence>
<feature type="domain" description="HTH myb-type" evidence="7">
    <location>
        <begin position="150"/>
        <end position="191"/>
    </location>
</feature>
<feature type="domain" description="Myb-like" evidence="6">
    <location>
        <begin position="86"/>
        <end position="132"/>
    </location>
</feature>
<evidence type="ECO:0000313" key="9">
    <source>
        <dbReference type="RefSeq" id="XP_019087387.1"/>
    </source>
</evidence>
<evidence type="ECO:0000256" key="1">
    <source>
        <dbReference type="ARBA" id="ARBA00004123"/>
    </source>
</evidence>
<dbReference type="InterPro" id="IPR017930">
    <property type="entry name" value="Myb_dom"/>
</dbReference>
<sequence length="331" mass="38406">MIRQFLPKVNWEQLDIKNRSAAECEARWMSSEDPLINNGPWTVAEDNHIRLITQNKGFTDWLDIAVSLGTNRTPFQCLVRYQRSLNPYILRKEWTAEEDDQLRAAVDLFGETDWQSVANVLQGRTGPQCSNRSVIFIWKKSLHPSGTRNRKWSSEEDKRLKVAVTLFGTKNWPKIAQFVPGRTGTQCLERWGNPLDPKLKFGKWTKEEDAKLGEAMKEHGHCWSKVASYMSCRTDNQCARRWKSLYPHLALLRQEARRLQKETTIGNFVDRESERPDLVVGDFLALTEISLEPERKARQKKKADAECEVEAVCADTERQPKKRRKGLERCM</sequence>
<feature type="domain" description="Myb-like" evidence="6">
    <location>
        <begin position="33"/>
        <end position="85"/>
    </location>
</feature>
<keyword evidence="5" id="KW-0539">Nucleus</keyword>
<dbReference type="InterPro" id="IPR001005">
    <property type="entry name" value="SANT/Myb"/>
</dbReference>
<dbReference type="SUPFAM" id="SSF46689">
    <property type="entry name" value="Homeodomain-like"/>
    <property type="match status" value="3"/>
</dbReference>
<evidence type="ECO:0000256" key="4">
    <source>
        <dbReference type="ARBA" id="ARBA00023163"/>
    </source>
</evidence>
<keyword evidence="8" id="KW-1185">Reference proteome</keyword>
<evidence type="ECO:0000256" key="2">
    <source>
        <dbReference type="ARBA" id="ARBA00023015"/>
    </source>
</evidence>
<accession>A0ABM1QKU9</accession>
<name>A0ABM1QKU9_CAMSA</name>
<reference evidence="9" key="2">
    <citation type="submission" date="2025-08" db="UniProtKB">
        <authorList>
            <consortium name="RefSeq"/>
        </authorList>
    </citation>
    <scope>IDENTIFICATION</scope>
    <source>
        <tissue evidence="9">Leaf</tissue>
    </source>
</reference>
<dbReference type="Proteomes" id="UP000694864">
    <property type="component" value="Chromosome 11"/>
</dbReference>
<dbReference type="Gene3D" id="1.10.10.60">
    <property type="entry name" value="Homeodomain-like"/>
    <property type="match status" value="4"/>
</dbReference>
<dbReference type="CDD" id="cd00167">
    <property type="entry name" value="SANT"/>
    <property type="match status" value="3"/>
</dbReference>
<comment type="subcellular location">
    <subcellularLocation>
        <location evidence="1">Nucleus</location>
    </subcellularLocation>
</comment>
<keyword evidence="2" id="KW-0805">Transcription regulation</keyword>
<proteinExistence type="predicted"/>
<dbReference type="RefSeq" id="XP_019087387.1">
    <property type="nucleotide sequence ID" value="XM_019231842.1"/>
</dbReference>
<gene>
    <name evidence="9" type="primary">LOC104727907</name>
</gene>
<dbReference type="SMART" id="SM00717">
    <property type="entry name" value="SANT"/>
    <property type="match status" value="4"/>
</dbReference>
<dbReference type="PANTHER" id="PTHR46621:SF1">
    <property type="entry name" value="SNRNA-ACTIVATING PROTEIN COMPLEX SUBUNIT 4"/>
    <property type="match status" value="1"/>
</dbReference>
<dbReference type="PROSITE" id="PS50090">
    <property type="entry name" value="MYB_LIKE"/>
    <property type="match status" value="4"/>
</dbReference>
<feature type="domain" description="Myb-like" evidence="6">
    <location>
        <begin position="196"/>
        <end position="246"/>
    </location>
</feature>
<evidence type="ECO:0000313" key="8">
    <source>
        <dbReference type="Proteomes" id="UP000694864"/>
    </source>
</evidence>
<dbReference type="InterPro" id="IPR009057">
    <property type="entry name" value="Homeodomain-like_sf"/>
</dbReference>
<evidence type="ECO:0000259" key="6">
    <source>
        <dbReference type="PROSITE" id="PS50090"/>
    </source>
</evidence>
<keyword evidence="3" id="KW-0238">DNA-binding</keyword>
<evidence type="ECO:0000256" key="3">
    <source>
        <dbReference type="ARBA" id="ARBA00023125"/>
    </source>
</evidence>
<feature type="domain" description="HTH myb-type" evidence="7">
    <location>
        <begin position="196"/>
        <end position="250"/>
    </location>
</feature>
<dbReference type="PANTHER" id="PTHR46621">
    <property type="entry name" value="SNRNA-ACTIVATING PROTEIN COMPLEX SUBUNIT 4"/>
    <property type="match status" value="1"/>
</dbReference>
<evidence type="ECO:0000256" key="5">
    <source>
        <dbReference type="ARBA" id="ARBA00023242"/>
    </source>
</evidence>
<dbReference type="PROSITE" id="PS51294">
    <property type="entry name" value="HTH_MYB"/>
    <property type="match status" value="3"/>
</dbReference>
<keyword evidence="4" id="KW-0804">Transcription</keyword>